<organism evidence="1 2">
    <name type="scientific">Timema podura</name>
    <name type="common">Walking stick</name>
    <dbReference type="NCBI Taxonomy" id="61482"/>
    <lineage>
        <taxon>Eukaryota</taxon>
        <taxon>Metazoa</taxon>
        <taxon>Ecdysozoa</taxon>
        <taxon>Arthropoda</taxon>
        <taxon>Hexapoda</taxon>
        <taxon>Insecta</taxon>
        <taxon>Pterygota</taxon>
        <taxon>Neoptera</taxon>
        <taxon>Polyneoptera</taxon>
        <taxon>Phasmatodea</taxon>
        <taxon>Timematodea</taxon>
        <taxon>Timematoidea</taxon>
        <taxon>Timematidae</taxon>
        <taxon>Timema</taxon>
    </lineage>
</organism>
<gene>
    <name evidence="1" type="ORF">TPAB3V08_LOCUS3878</name>
</gene>
<protein>
    <submittedName>
        <fullName evidence="1">Uncharacterized protein</fullName>
    </submittedName>
</protein>
<sequence length="88" mass="9685">MSAFLFFHERDAAEAEGDVAEGAVALDFRSSVTSLIDLLVIGSPVCYETDATEADQSIARVTPYTMRPPNQLPLLDERIAYHKVLQIS</sequence>
<dbReference type="EMBL" id="CAJPIN010004545">
    <property type="protein sequence ID" value="CAG2056895.1"/>
    <property type="molecule type" value="Genomic_DNA"/>
</dbReference>
<proteinExistence type="predicted"/>
<reference evidence="1" key="1">
    <citation type="submission" date="2021-03" db="EMBL/GenBank/DDBJ databases">
        <authorList>
            <person name="Tran Van P."/>
        </authorList>
    </citation>
    <scope>NUCLEOTIDE SEQUENCE</scope>
</reference>
<name>A0ABN7NM03_TIMPD</name>
<accession>A0ABN7NM03</accession>
<dbReference type="Proteomes" id="UP001153148">
    <property type="component" value="Unassembled WGS sequence"/>
</dbReference>
<evidence type="ECO:0000313" key="2">
    <source>
        <dbReference type="Proteomes" id="UP001153148"/>
    </source>
</evidence>
<keyword evidence="2" id="KW-1185">Reference proteome</keyword>
<comment type="caution">
    <text evidence="1">The sequence shown here is derived from an EMBL/GenBank/DDBJ whole genome shotgun (WGS) entry which is preliminary data.</text>
</comment>
<evidence type="ECO:0000313" key="1">
    <source>
        <dbReference type="EMBL" id="CAG2056895.1"/>
    </source>
</evidence>